<gene>
    <name evidence="2" type="ORF">rCG_37400</name>
</gene>
<protein>
    <submittedName>
        <fullName evidence="2">RCG37400</fullName>
    </submittedName>
</protein>
<evidence type="ECO:0000313" key="3">
    <source>
        <dbReference type="Proteomes" id="UP000234681"/>
    </source>
</evidence>
<name>A6KHT8_RAT</name>
<sequence>MEPKEGTVGSLLMGSWSAPT</sequence>
<evidence type="ECO:0000256" key="1">
    <source>
        <dbReference type="SAM" id="MobiDB-lite"/>
    </source>
</evidence>
<feature type="region of interest" description="Disordered" evidence="1">
    <location>
        <begin position="1"/>
        <end position="20"/>
    </location>
</feature>
<accession>A6KHT8</accession>
<dbReference type="EMBL" id="CH474050">
    <property type="protein sequence ID" value="EDL86017.1"/>
    <property type="molecule type" value="Genomic_DNA"/>
</dbReference>
<evidence type="ECO:0000313" key="2">
    <source>
        <dbReference type="EMBL" id="EDL86017.1"/>
    </source>
</evidence>
<reference evidence="2 3" key="1">
    <citation type="submission" date="2005-09" db="EMBL/GenBank/DDBJ databases">
        <authorList>
            <person name="Mural R.J."/>
            <person name="Li P.W."/>
            <person name="Adams M.D."/>
            <person name="Amanatides P.G."/>
            <person name="Baden-Tillson H."/>
            <person name="Barnstead M."/>
            <person name="Chin S.H."/>
            <person name="Dew I."/>
            <person name="Evans C.A."/>
            <person name="Ferriera S."/>
            <person name="Flanigan M."/>
            <person name="Fosler C."/>
            <person name="Glodek A."/>
            <person name="Gu Z."/>
            <person name="Holt R.A."/>
            <person name="Jennings D."/>
            <person name="Kraft C.L."/>
            <person name="Lu F."/>
            <person name="Nguyen T."/>
            <person name="Nusskern D.R."/>
            <person name="Pfannkoch C.M."/>
            <person name="Sitter C."/>
            <person name="Sutton G.G."/>
            <person name="Venter J.C."/>
            <person name="Wang Z."/>
            <person name="Woodage T."/>
            <person name="Zheng X.H."/>
            <person name="Zhong F."/>
        </authorList>
    </citation>
    <scope>NUCLEOTIDE SEQUENCE [LARGE SCALE GENOMIC DNA]</scope>
    <source>
        <strain>BN</strain>
        <strain evidence="3">Sprague-Dawley</strain>
    </source>
</reference>
<organism evidence="2 3">
    <name type="scientific">Rattus norvegicus</name>
    <name type="common">Rat</name>
    <dbReference type="NCBI Taxonomy" id="10116"/>
    <lineage>
        <taxon>Eukaryota</taxon>
        <taxon>Metazoa</taxon>
        <taxon>Chordata</taxon>
        <taxon>Craniata</taxon>
        <taxon>Vertebrata</taxon>
        <taxon>Euteleostomi</taxon>
        <taxon>Mammalia</taxon>
        <taxon>Eutheria</taxon>
        <taxon>Euarchontoglires</taxon>
        <taxon>Glires</taxon>
        <taxon>Rodentia</taxon>
        <taxon>Myomorpha</taxon>
        <taxon>Muroidea</taxon>
        <taxon>Muridae</taxon>
        <taxon>Murinae</taxon>
        <taxon>Rattus</taxon>
    </lineage>
</organism>
<proteinExistence type="predicted"/>
<dbReference type="Proteomes" id="UP000234681">
    <property type="component" value="Chromosome 3"/>
</dbReference>
<dbReference type="AlphaFoldDB" id="A6KHT8"/>